<evidence type="ECO:0000256" key="1">
    <source>
        <dbReference type="ARBA" id="ARBA00006494"/>
    </source>
</evidence>
<comment type="catalytic activity">
    <reaction evidence="3 4">
        <text>RX + glutathione = an S-substituted glutathione + a halide anion + H(+)</text>
        <dbReference type="Rhea" id="RHEA:16437"/>
        <dbReference type="ChEBI" id="CHEBI:15378"/>
        <dbReference type="ChEBI" id="CHEBI:16042"/>
        <dbReference type="ChEBI" id="CHEBI:17792"/>
        <dbReference type="ChEBI" id="CHEBI:57925"/>
        <dbReference type="ChEBI" id="CHEBI:90779"/>
        <dbReference type="EC" id="2.5.1.18"/>
    </reaction>
</comment>
<dbReference type="GO" id="GO:0005777">
    <property type="term" value="C:peroxisome"/>
    <property type="evidence" value="ECO:0007669"/>
    <property type="project" value="TreeGrafter"/>
</dbReference>
<protein>
    <recommendedName>
        <fullName evidence="4">Glutathione S-transferase kappa</fullName>
        <ecNumber evidence="4">2.5.1.18</ecNumber>
    </recommendedName>
</protein>
<proteinExistence type="inferred from homology"/>
<dbReference type="OrthoDB" id="4664297at2759"/>
<dbReference type="InterPro" id="IPR014440">
    <property type="entry name" value="HCCAis_GSTk"/>
</dbReference>
<comment type="caution">
    <text evidence="7">The sequence shown here is derived from an EMBL/GenBank/DDBJ whole genome shotgun (WGS) entry which is preliminary data.</text>
</comment>
<keyword evidence="2 4" id="KW-0808">Transferase</keyword>
<dbReference type="EC" id="2.5.1.18" evidence="4"/>
<dbReference type="PIRSF" id="PIRSF006386">
    <property type="entry name" value="HCCAis_GSTk"/>
    <property type="match status" value="1"/>
</dbReference>
<accession>A0A9P4S8F8</accession>
<feature type="active site" description="Nucleophile" evidence="5">
    <location>
        <position position="13"/>
    </location>
</feature>
<dbReference type="Gene3D" id="3.40.30.10">
    <property type="entry name" value="Glutaredoxin"/>
    <property type="match status" value="1"/>
</dbReference>
<sequence length="225" mass="25767">MGRKIEAYLDCVSPYSYFAFLHLQRHEEVLRSHNVEIEYIPVFLGGINVGSGNKPPWTLPAKGKYSSYDTARAKKYFGVPNLRTPSFFPILSLLPQRCMTHVKHAFPQIYASSFGSLWAAMWEEGLDISKPELMAQTLRRHFSPIQVEQVMEAAGSKEVKDELLATTRRCVEEGAFGCPWFMVTNGEGKREPFFGSDRWVFMWEFLGLEWKDVEICPGTELKSKI</sequence>
<evidence type="ECO:0000256" key="4">
    <source>
        <dbReference type="PIRNR" id="PIRNR006386"/>
    </source>
</evidence>
<dbReference type="GO" id="GO:0005739">
    <property type="term" value="C:mitochondrion"/>
    <property type="evidence" value="ECO:0007669"/>
    <property type="project" value="TreeGrafter"/>
</dbReference>
<dbReference type="Proteomes" id="UP000799429">
    <property type="component" value="Unassembled WGS sequence"/>
</dbReference>
<dbReference type="InterPro" id="IPR001853">
    <property type="entry name" value="DSBA-like_thioredoxin_dom"/>
</dbReference>
<name>A0A9P4S8F8_9PEZI</name>
<dbReference type="PANTHER" id="PTHR42943:SF13">
    <property type="entry name" value="GLUTATHIONE S-TRANSFERASE KAPPA-RELATED"/>
    <property type="match status" value="1"/>
</dbReference>
<evidence type="ECO:0000313" key="7">
    <source>
        <dbReference type="EMBL" id="KAF2837939.1"/>
    </source>
</evidence>
<dbReference type="InterPro" id="IPR036249">
    <property type="entry name" value="Thioredoxin-like_sf"/>
</dbReference>
<organism evidence="7 8">
    <name type="scientific">Patellaria atrata CBS 101060</name>
    <dbReference type="NCBI Taxonomy" id="1346257"/>
    <lineage>
        <taxon>Eukaryota</taxon>
        <taxon>Fungi</taxon>
        <taxon>Dikarya</taxon>
        <taxon>Ascomycota</taxon>
        <taxon>Pezizomycotina</taxon>
        <taxon>Dothideomycetes</taxon>
        <taxon>Dothideomycetes incertae sedis</taxon>
        <taxon>Patellariales</taxon>
        <taxon>Patellariaceae</taxon>
        <taxon>Patellaria</taxon>
    </lineage>
</organism>
<comment type="similarity">
    <text evidence="1 4">Belongs to the GST superfamily. Kappa family.</text>
</comment>
<dbReference type="SUPFAM" id="SSF52833">
    <property type="entry name" value="Thioredoxin-like"/>
    <property type="match status" value="1"/>
</dbReference>
<keyword evidence="8" id="KW-1185">Reference proteome</keyword>
<dbReference type="AlphaFoldDB" id="A0A9P4S8F8"/>
<dbReference type="InterPro" id="IPR051924">
    <property type="entry name" value="GST_Kappa/NadH"/>
</dbReference>
<dbReference type="PANTHER" id="PTHR42943">
    <property type="entry name" value="GLUTATHIONE S-TRANSFERASE KAPPA"/>
    <property type="match status" value="1"/>
</dbReference>
<dbReference type="EMBL" id="MU006098">
    <property type="protein sequence ID" value="KAF2837939.1"/>
    <property type="molecule type" value="Genomic_DNA"/>
</dbReference>
<dbReference type="GO" id="GO:0004602">
    <property type="term" value="F:glutathione peroxidase activity"/>
    <property type="evidence" value="ECO:0007669"/>
    <property type="project" value="TreeGrafter"/>
</dbReference>
<dbReference type="GO" id="GO:0004364">
    <property type="term" value="F:glutathione transferase activity"/>
    <property type="evidence" value="ECO:0007669"/>
    <property type="project" value="UniProtKB-UniRule"/>
</dbReference>
<dbReference type="Pfam" id="PF01323">
    <property type="entry name" value="DSBA"/>
    <property type="match status" value="1"/>
</dbReference>
<evidence type="ECO:0000256" key="3">
    <source>
        <dbReference type="ARBA" id="ARBA00047960"/>
    </source>
</evidence>
<evidence type="ECO:0000256" key="5">
    <source>
        <dbReference type="PIRSR" id="PIRSR006386-1"/>
    </source>
</evidence>
<dbReference type="GO" id="GO:0006749">
    <property type="term" value="P:glutathione metabolic process"/>
    <property type="evidence" value="ECO:0007669"/>
    <property type="project" value="TreeGrafter"/>
</dbReference>
<evidence type="ECO:0000259" key="6">
    <source>
        <dbReference type="Pfam" id="PF01323"/>
    </source>
</evidence>
<evidence type="ECO:0000313" key="8">
    <source>
        <dbReference type="Proteomes" id="UP000799429"/>
    </source>
</evidence>
<dbReference type="FunFam" id="3.40.30.10:FF:000096">
    <property type="entry name" value="Glutathione S-transferase kappa"/>
    <property type="match status" value="1"/>
</dbReference>
<gene>
    <name evidence="7" type="ORF">M501DRAFT_995195</name>
</gene>
<feature type="domain" description="DSBA-like thioredoxin" evidence="6">
    <location>
        <begin position="5"/>
        <end position="202"/>
    </location>
</feature>
<evidence type="ECO:0000256" key="2">
    <source>
        <dbReference type="ARBA" id="ARBA00022679"/>
    </source>
</evidence>
<reference evidence="7" key="1">
    <citation type="journal article" date="2020" name="Stud. Mycol.">
        <title>101 Dothideomycetes genomes: a test case for predicting lifestyles and emergence of pathogens.</title>
        <authorList>
            <person name="Haridas S."/>
            <person name="Albert R."/>
            <person name="Binder M."/>
            <person name="Bloem J."/>
            <person name="Labutti K."/>
            <person name="Salamov A."/>
            <person name="Andreopoulos B."/>
            <person name="Baker S."/>
            <person name="Barry K."/>
            <person name="Bills G."/>
            <person name="Bluhm B."/>
            <person name="Cannon C."/>
            <person name="Castanera R."/>
            <person name="Culley D."/>
            <person name="Daum C."/>
            <person name="Ezra D."/>
            <person name="Gonzalez J."/>
            <person name="Henrissat B."/>
            <person name="Kuo A."/>
            <person name="Liang C."/>
            <person name="Lipzen A."/>
            <person name="Lutzoni F."/>
            <person name="Magnuson J."/>
            <person name="Mondo S."/>
            <person name="Nolan M."/>
            <person name="Ohm R."/>
            <person name="Pangilinan J."/>
            <person name="Park H.-J."/>
            <person name="Ramirez L."/>
            <person name="Alfaro M."/>
            <person name="Sun H."/>
            <person name="Tritt A."/>
            <person name="Yoshinaga Y."/>
            <person name="Zwiers L.-H."/>
            <person name="Turgeon B."/>
            <person name="Goodwin S."/>
            <person name="Spatafora J."/>
            <person name="Crous P."/>
            <person name="Grigoriev I."/>
        </authorList>
    </citation>
    <scope>NUCLEOTIDE SEQUENCE</scope>
    <source>
        <strain evidence="7">CBS 101060</strain>
    </source>
</reference>